<name>A0A1G1VUM4_9BACT</name>
<protein>
    <recommendedName>
        <fullName evidence="3">Methyltransferase domain-containing protein</fullName>
    </recommendedName>
</protein>
<evidence type="ECO:0000313" key="1">
    <source>
        <dbReference type="EMBL" id="OGY18907.1"/>
    </source>
</evidence>
<sequence length="223" mass="25952">MDANNFRRSMLDRLASETHVTKLHAWFRLTSFPFEAVLPLVPKEGAIYDVGCGFGLFSYLLAKDSSKRRVIAYDPSLEKTRVARVLLAGLDNVTVFRPTDHFPRSRLRPKVVVILDVLYLLSPRKKRFLVRSIFSRLQRSGTVIIAIVPKEPSWRYVLSFLQELLVVKCLQWTTSRMNIINFETEEFLRRILSDCGFVAIQRHRLTAPFPFFHRHTLFVAKKL</sequence>
<dbReference type="InterPro" id="IPR029063">
    <property type="entry name" value="SAM-dependent_MTases_sf"/>
</dbReference>
<dbReference type="EMBL" id="MHCJ01000003">
    <property type="protein sequence ID" value="OGY18907.1"/>
    <property type="molecule type" value="Genomic_DNA"/>
</dbReference>
<dbReference type="SUPFAM" id="SSF53335">
    <property type="entry name" value="S-adenosyl-L-methionine-dependent methyltransferases"/>
    <property type="match status" value="1"/>
</dbReference>
<reference evidence="1 2" key="1">
    <citation type="journal article" date="2016" name="Nat. Commun.">
        <title>Thousands of microbial genomes shed light on interconnected biogeochemical processes in an aquifer system.</title>
        <authorList>
            <person name="Anantharaman K."/>
            <person name="Brown C.T."/>
            <person name="Hug L.A."/>
            <person name="Sharon I."/>
            <person name="Castelle C.J."/>
            <person name="Probst A.J."/>
            <person name="Thomas B.C."/>
            <person name="Singh A."/>
            <person name="Wilkins M.J."/>
            <person name="Karaoz U."/>
            <person name="Brodie E.L."/>
            <person name="Williams K.H."/>
            <person name="Hubbard S.S."/>
            <person name="Banfield J.F."/>
        </authorList>
    </citation>
    <scope>NUCLEOTIDE SEQUENCE [LARGE SCALE GENOMIC DNA]</scope>
</reference>
<evidence type="ECO:0000313" key="2">
    <source>
        <dbReference type="Proteomes" id="UP000179233"/>
    </source>
</evidence>
<dbReference type="Pfam" id="PF13489">
    <property type="entry name" value="Methyltransf_23"/>
    <property type="match status" value="1"/>
</dbReference>
<gene>
    <name evidence="1" type="ORF">A2786_05455</name>
</gene>
<accession>A0A1G1VUM4</accession>
<proteinExistence type="predicted"/>
<dbReference type="AlphaFoldDB" id="A0A1G1VUM4"/>
<dbReference type="Proteomes" id="UP000179233">
    <property type="component" value="Unassembled WGS sequence"/>
</dbReference>
<dbReference type="CDD" id="cd02440">
    <property type="entry name" value="AdoMet_MTases"/>
    <property type="match status" value="1"/>
</dbReference>
<comment type="caution">
    <text evidence="1">The sequence shown here is derived from an EMBL/GenBank/DDBJ whole genome shotgun (WGS) entry which is preliminary data.</text>
</comment>
<dbReference type="Gene3D" id="3.40.50.150">
    <property type="entry name" value="Vaccinia Virus protein VP39"/>
    <property type="match status" value="1"/>
</dbReference>
<evidence type="ECO:0008006" key="3">
    <source>
        <dbReference type="Google" id="ProtNLM"/>
    </source>
</evidence>
<organism evidence="1 2">
    <name type="scientific">Candidatus Chisholmbacteria bacterium RIFCSPHIGHO2_01_FULL_52_32</name>
    <dbReference type="NCBI Taxonomy" id="1797591"/>
    <lineage>
        <taxon>Bacteria</taxon>
        <taxon>Candidatus Chisholmiibacteriota</taxon>
    </lineage>
</organism>